<dbReference type="FunFam" id="2.60.40.1180:FF:000001">
    <property type="entry name" value="Maltase-glucoamylase, intestinal"/>
    <property type="match status" value="2"/>
</dbReference>
<dbReference type="Gene3D" id="2.60.40.1180">
    <property type="entry name" value="Golgi alpha-mannosidase II"/>
    <property type="match status" value="4"/>
</dbReference>
<dbReference type="SUPFAM" id="SSF51011">
    <property type="entry name" value="Glycosyl hydrolase domain"/>
    <property type="match status" value="2"/>
</dbReference>
<dbReference type="PROSITE" id="PS51448">
    <property type="entry name" value="P_TREFOIL_2"/>
    <property type="match status" value="1"/>
</dbReference>
<keyword evidence="6" id="KW-0325">Glycoprotein</keyword>
<dbReference type="Pfam" id="PF00088">
    <property type="entry name" value="Trefoil"/>
    <property type="match status" value="1"/>
</dbReference>
<dbReference type="GO" id="GO:0016020">
    <property type="term" value="C:membrane"/>
    <property type="evidence" value="ECO:0007669"/>
    <property type="project" value="UniProtKB-SubCell"/>
</dbReference>
<protein>
    <recommendedName>
        <fullName evidence="10">P-type domain-containing protein</fullName>
    </recommendedName>
</protein>
<dbReference type="Pfam" id="PF01055">
    <property type="entry name" value="Glyco_hydro_31_2nd"/>
    <property type="match status" value="2"/>
</dbReference>
<dbReference type="PROSITE" id="PS00129">
    <property type="entry name" value="GLYCOSYL_HYDROL_F31_1"/>
    <property type="match status" value="1"/>
</dbReference>
<dbReference type="CDD" id="cd00111">
    <property type="entry name" value="Trefoil"/>
    <property type="match status" value="1"/>
</dbReference>
<evidence type="ECO:0000256" key="3">
    <source>
        <dbReference type="ARBA" id="ARBA00022801"/>
    </source>
</evidence>
<dbReference type="InterPro" id="IPR011013">
    <property type="entry name" value="Gal_mutarotase_sf_dom"/>
</dbReference>
<dbReference type="InterPro" id="IPR044913">
    <property type="entry name" value="P_trefoil_dom_sf"/>
</dbReference>
<dbReference type="GO" id="GO:0004558">
    <property type="term" value="F:alpha-1,4-glucosidase activity"/>
    <property type="evidence" value="ECO:0007669"/>
    <property type="project" value="TreeGrafter"/>
</dbReference>
<comment type="caution">
    <text evidence="8">Lacks conserved residue(s) required for the propagation of feature annotation.</text>
</comment>
<evidence type="ECO:0000313" key="11">
    <source>
        <dbReference type="Ensembl" id="ENSPKIP00000008935.1"/>
    </source>
</evidence>
<organism evidence="11 12">
    <name type="scientific">Paramormyrops kingsleyae</name>
    <dbReference type="NCBI Taxonomy" id="1676925"/>
    <lineage>
        <taxon>Eukaryota</taxon>
        <taxon>Metazoa</taxon>
        <taxon>Chordata</taxon>
        <taxon>Craniata</taxon>
        <taxon>Vertebrata</taxon>
        <taxon>Euteleostomi</taxon>
        <taxon>Actinopterygii</taxon>
        <taxon>Neopterygii</taxon>
        <taxon>Teleostei</taxon>
        <taxon>Osteoglossocephala</taxon>
        <taxon>Osteoglossomorpha</taxon>
        <taxon>Osteoglossiformes</taxon>
        <taxon>Mormyridae</taxon>
        <taxon>Paramormyrops</taxon>
    </lineage>
</organism>
<dbReference type="PANTHER" id="PTHR22762:SF133">
    <property type="entry name" value="P-TYPE DOMAIN-CONTAINING PROTEIN"/>
    <property type="match status" value="1"/>
</dbReference>
<reference evidence="11" key="1">
    <citation type="submission" date="2025-08" db="UniProtKB">
        <authorList>
            <consortium name="Ensembl"/>
        </authorList>
    </citation>
    <scope>IDENTIFICATION</scope>
</reference>
<keyword evidence="12" id="KW-1185">Reference proteome</keyword>
<evidence type="ECO:0000256" key="8">
    <source>
        <dbReference type="PROSITE-ProRule" id="PRU00779"/>
    </source>
</evidence>
<feature type="region of interest" description="Disordered" evidence="9">
    <location>
        <begin position="1203"/>
        <end position="1224"/>
    </location>
</feature>
<keyword evidence="7" id="KW-0326">Glycosidase</keyword>
<dbReference type="CDD" id="cd06602">
    <property type="entry name" value="GH31_MGAM_SI_GAA"/>
    <property type="match status" value="1"/>
</dbReference>
<reference evidence="11" key="2">
    <citation type="submission" date="2025-09" db="UniProtKB">
        <authorList>
            <consortium name="Ensembl"/>
        </authorList>
    </citation>
    <scope>IDENTIFICATION</scope>
</reference>
<dbReference type="SMART" id="SM00018">
    <property type="entry name" value="PD"/>
    <property type="match status" value="1"/>
</dbReference>
<evidence type="ECO:0000256" key="5">
    <source>
        <dbReference type="ARBA" id="ARBA00023157"/>
    </source>
</evidence>
<dbReference type="AlphaFoldDB" id="A0A3B3QTI0"/>
<evidence type="ECO:0000256" key="2">
    <source>
        <dbReference type="ARBA" id="ARBA00007806"/>
    </source>
</evidence>
<evidence type="ECO:0000256" key="9">
    <source>
        <dbReference type="SAM" id="MobiDB-lite"/>
    </source>
</evidence>
<dbReference type="InterPro" id="IPR048395">
    <property type="entry name" value="Glyco_hydro_31_C"/>
</dbReference>
<proteinExistence type="inferred from homology"/>
<dbReference type="Gene3D" id="2.60.40.1760">
    <property type="entry name" value="glycosyl hydrolase (family 31)"/>
    <property type="match status" value="1"/>
</dbReference>
<dbReference type="GO" id="GO:0005975">
    <property type="term" value="P:carbohydrate metabolic process"/>
    <property type="evidence" value="ECO:0007669"/>
    <property type="project" value="InterPro"/>
</dbReference>
<dbReference type="FunFam" id="3.20.20.80:FF:000016">
    <property type="entry name" value="Maltase-glucoamylase, intestinal"/>
    <property type="match status" value="2"/>
</dbReference>
<sequence>MSERAPPVGVFVTAENPPSVFKDMNEVSNFRKGSIKGCTVNDLNYPPFTPNILDKLMYSKTLCMDSQQTWGSHYDVHSLYGYSMVLATDEAMKQVFRNNRSLVFTRSSFPGTGKFSGHWLGDNAATWNDLKWAITGMLEFNLFGIPYIGADICGFFDNTTEELCRRWMQVGAFYTFSRNHNAENYSPQDPASFGADSLLVNSSKHYLNIRYTLLPYLYTLFYHAHVTGDTVIRPVMHEFYSDNVTWTVDRQFLWGSDLLITPVLEPGVETINAYIPDAVWYDYDTVSCLLLCVYILVHCPIVSVLWGVVPCLPSRQNPMGLLIALDDSMHASGQLFWDDGDSRDTVESGAYIHYQFSVDVLTMTVLRNGYTDPNNLKFENITVLGVTKSPGTLEVTHGDTTNKVPAENVRYDAVKSVLYVKNLTLELGQNYTVKWNTLPLVERFDCLPGDNVSEANCKARGCIWEPTDTTRVPWCFYPTDYGYAVLKVENNTIGWKVDIQRDPKLQSRRPDSPDIDKLRVEINYLSGAMLQFKIYDPVKKRFEVPVPLDIPPTPEMDANKRLYEVSVAQQPFGIKVTRKNTGTVIWDSSLPGFTFSDLFIQISTRLPSQYIYGFGETEHTSYLHDLNWNTWGMFSKDQPPGVCFYSPYILTPSYPFKPYILQIIPSGHVTMLIYRTIFMLTHLSFSIFQQLIGRPVLPAYWSLGFQLCRYGYENTTEIENLYNEMQDAGIPYDVQYADIDYMERQMDFTLSEDFKDLPALVDRMRKDGMKFIPILDPAIAGNETIYPSFTRGVKENVFIKWPDSDEIMWGKVWPDLPNVTVNESLNWDTQVELYRAYTAFPDFFRNQTIEWWYREIDEYYNNTLKFDGLWIDMNEPVSFVHGTVDGKCPGPVMYDDPPYMPALESKHMGLNHKTLCMNSEQHLPDGTPVKHYDVHSLYGWSQAKPTYDALLNITKKRGVVISRSTYPSSGKWVGHWLGDNTASWDQLYKSVIGRWRCDMGTSHRPSDICGFFKEAEYEMCLRWMELGAFYPYSRNHNGKGNRRQDPVAWNASFSESSHRILTIRYTLLPYLYTLMFEAHSQGNTVIRPLLHEFVRDRTTWSIDRQFLWGPALLITPAMEPGVTEVLGYIPDARWYDFYLAKPIEDRGKNVTLQTPNGHINLHVRGGYILPWQDAAKNTQFSRKNPLGLIVALDDNGSAEGSFFWDDGEGIGESSSSPRMGGWGQ</sequence>
<dbReference type="InterPro" id="IPR017853">
    <property type="entry name" value="GH"/>
</dbReference>
<comment type="similarity">
    <text evidence="2">Belongs to the glycosyl hydrolase 31 family.</text>
</comment>
<keyword evidence="5" id="KW-1015">Disulfide bond</keyword>
<accession>A0A3B3QTI0</accession>
<evidence type="ECO:0000259" key="10">
    <source>
        <dbReference type="PROSITE" id="PS51448"/>
    </source>
</evidence>
<keyword evidence="4" id="KW-0472">Membrane</keyword>
<evidence type="ECO:0000256" key="1">
    <source>
        <dbReference type="ARBA" id="ARBA00004370"/>
    </source>
</evidence>
<dbReference type="Ensembl" id="ENSPKIT00000033026.1">
    <property type="protein sequence ID" value="ENSPKIP00000008935.1"/>
    <property type="gene ID" value="ENSPKIG00000024216.1"/>
</dbReference>
<dbReference type="InterPro" id="IPR000519">
    <property type="entry name" value="P_trefoil_dom"/>
</dbReference>
<dbReference type="Proteomes" id="UP000261540">
    <property type="component" value="Unplaced"/>
</dbReference>
<dbReference type="InterPro" id="IPR000322">
    <property type="entry name" value="Glyco_hydro_31_TIM"/>
</dbReference>
<dbReference type="SUPFAM" id="SSF51445">
    <property type="entry name" value="(Trans)glycosidases"/>
    <property type="match status" value="2"/>
</dbReference>
<keyword evidence="3" id="KW-0378">Hydrolase</keyword>
<dbReference type="GO" id="GO:0030246">
    <property type="term" value="F:carbohydrate binding"/>
    <property type="evidence" value="ECO:0007669"/>
    <property type="project" value="InterPro"/>
</dbReference>
<dbReference type="SUPFAM" id="SSF74650">
    <property type="entry name" value="Galactose mutarotase-like"/>
    <property type="match status" value="1"/>
</dbReference>
<dbReference type="STRING" id="1676925.ENSPKIP00000008935"/>
<evidence type="ECO:0000256" key="4">
    <source>
        <dbReference type="ARBA" id="ARBA00023136"/>
    </source>
</evidence>
<evidence type="ECO:0000313" key="12">
    <source>
        <dbReference type="Proteomes" id="UP000261540"/>
    </source>
</evidence>
<feature type="domain" description="P-type" evidence="10">
    <location>
        <begin position="431"/>
        <end position="479"/>
    </location>
</feature>
<dbReference type="Gene3D" id="4.10.110.10">
    <property type="entry name" value="Spasmolytic Protein, domain 1"/>
    <property type="match status" value="1"/>
</dbReference>
<evidence type="ECO:0000256" key="6">
    <source>
        <dbReference type="ARBA" id="ARBA00023180"/>
    </source>
</evidence>
<comment type="subcellular location">
    <subcellularLocation>
        <location evidence="1">Membrane</location>
    </subcellularLocation>
</comment>
<dbReference type="InterPro" id="IPR030458">
    <property type="entry name" value="Glyco_hydro_31_AS"/>
</dbReference>
<name>A0A3B3QTI0_9TELE</name>
<evidence type="ECO:0000256" key="7">
    <source>
        <dbReference type="ARBA" id="ARBA00023295"/>
    </source>
</evidence>
<dbReference type="Gene3D" id="3.20.20.80">
    <property type="entry name" value="Glycosidases"/>
    <property type="match status" value="2"/>
</dbReference>
<dbReference type="GeneTree" id="ENSGT00940000163043"/>
<dbReference type="InterPro" id="IPR013780">
    <property type="entry name" value="Glyco_hydro_b"/>
</dbReference>
<dbReference type="PANTHER" id="PTHR22762">
    <property type="entry name" value="ALPHA-GLUCOSIDASE"/>
    <property type="match status" value="1"/>
</dbReference>
<dbReference type="Pfam" id="PF21365">
    <property type="entry name" value="Glyco_hydro_31_3rd"/>
    <property type="match status" value="2"/>
</dbReference>